<keyword evidence="1" id="KW-0732">Signal</keyword>
<evidence type="ECO:0000313" key="4">
    <source>
        <dbReference type="Proteomes" id="UP000032670"/>
    </source>
</evidence>
<sequence length="196" mass="21137">MRKVTTAAVFALLTGSAISTAHAQAFNRTAPKLPARTQFTIPMPAPDESLTVTGHRSKPVTTLRGILITEDASRVVTRPPASHAFTTRFKGIDTDISFLRSHHISKKLSRFLNKRTSIDTLNQAARIVQSAYIKAGRPFVSVTVPKQFVGGGDVVLLVTEYRVNAVNIASTAAGGVVNFGIKAGDKQGRHLIPMMM</sequence>
<proteinExistence type="predicted"/>
<reference evidence="3 4" key="1">
    <citation type="submission" date="2012-11" db="EMBL/GenBank/DDBJ databases">
        <title>Whole genome sequence of Acetobacter orientalis 21F-2.</title>
        <authorList>
            <person name="Azuma Y."/>
            <person name="Higashiura N."/>
            <person name="Hirakawa H."/>
            <person name="Matsushita K."/>
        </authorList>
    </citation>
    <scope>NUCLEOTIDE SEQUENCE [LARGE SCALE GENOMIC DNA]</scope>
    <source>
        <strain evidence="3 4">21F-2</strain>
    </source>
</reference>
<evidence type="ECO:0000313" key="3">
    <source>
        <dbReference type="EMBL" id="GAN67178.1"/>
    </source>
</evidence>
<dbReference type="RefSeq" id="WP_084594530.1">
    <property type="nucleotide sequence ID" value="NZ_BAMX01000042.1"/>
</dbReference>
<dbReference type="Pfam" id="PF08479">
    <property type="entry name" value="POTRA_2"/>
    <property type="match status" value="1"/>
</dbReference>
<name>A0A0D6NNJ4_9PROT</name>
<keyword evidence="4" id="KW-1185">Reference proteome</keyword>
<feature type="chain" id="PRO_5030005905" description="Polypeptide-transport-associated ShlB-type domain-containing protein" evidence="1">
    <location>
        <begin position="24"/>
        <end position="196"/>
    </location>
</feature>
<dbReference type="AlphaFoldDB" id="A0A0D6NNJ4"/>
<dbReference type="InterPro" id="IPR013686">
    <property type="entry name" value="Polypept-transport_assoc_ShlB"/>
</dbReference>
<feature type="signal peptide" evidence="1">
    <location>
        <begin position="1"/>
        <end position="23"/>
    </location>
</feature>
<dbReference type="EMBL" id="BAMX01000042">
    <property type="protein sequence ID" value="GAN67178.1"/>
    <property type="molecule type" value="Genomic_DNA"/>
</dbReference>
<comment type="caution">
    <text evidence="3">The sequence shown here is derived from an EMBL/GenBank/DDBJ whole genome shotgun (WGS) entry which is preliminary data.</text>
</comment>
<gene>
    <name evidence="3" type="ORF">Abor_042_003</name>
</gene>
<protein>
    <recommendedName>
        <fullName evidence="2">Polypeptide-transport-associated ShlB-type domain-containing protein</fullName>
    </recommendedName>
</protein>
<evidence type="ECO:0000259" key="2">
    <source>
        <dbReference type="Pfam" id="PF08479"/>
    </source>
</evidence>
<dbReference type="Proteomes" id="UP000032670">
    <property type="component" value="Unassembled WGS sequence"/>
</dbReference>
<feature type="domain" description="Polypeptide-transport-associated ShlB-type" evidence="2">
    <location>
        <begin position="97"/>
        <end position="160"/>
    </location>
</feature>
<dbReference type="GeneID" id="76205313"/>
<evidence type="ECO:0000256" key="1">
    <source>
        <dbReference type="SAM" id="SignalP"/>
    </source>
</evidence>
<accession>A0A6N3SYF1</accession>
<accession>A0A0D6NNJ4</accession>
<organism evidence="3 4">
    <name type="scientific">Acetobacter orientalis</name>
    <dbReference type="NCBI Taxonomy" id="146474"/>
    <lineage>
        <taxon>Bacteria</taxon>
        <taxon>Pseudomonadati</taxon>
        <taxon>Pseudomonadota</taxon>
        <taxon>Alphaproteobacteria</taxon>
        <taxon>Acetobacterales</taxon>
        <taxon>Acetobacteraceae</taxon>
        <taxon>Acetobacter</taxon>
    </lineage>
</organism>
<dbReference type="Gene3D" id="3.10.20.310">
    <property type="entry name" value="membrane protein fhac"/>
    <property type="match status" value="1"/>
</dbReference>